<reference evidence="10" key="1">
    <citation type="submission" date="2016-10" db="EMBL/GenBank/DDBJ databases">
        <authorList>
            <person name="Varghese N."/>
            <person name="Submissions S."/>
        </authorList>
    </citation>
    <scope>NUCLEOTIDE SEQUENCE [LARGE SCALE GENOMIC DNA]</scope>
    <source>
        <strain evidence="10">DSM 23920</strain>
    </source>
</reference>
<evidence type="ECO:0000256" key="6">
    <source>
        <dbReference type="SAM" id="Coils"/>
    </source>
</evidence>
<evidence type="ECO:0000256" key="5">
    <source>
        <dbReference type="ARBA" id="ARBA00022840"/>
    </source>
</evidence>
<dbReference type="Pfam" id="PF13087">
    <property type="entry name" value="AAA_12"/>
    <property type="match status" value="1"/>
</dbReference>
<sequence length="1020" mass="115921">MKQQHILNFWRDVEVFNLPDFNNDCSLLTAASFPWQTNKPLKNPRANVWRYTLLFGRIAKKDVIDTIERLLDVEDPPSDWEEPVTGDTCLSAIILDQNGQPNSKSYIPAAFIFGINCLESNVSISKVPQKLDEAQSDFELRYNIPAVIDEESERKGPPVIPQYLKEEIKYLEKITKDWNKTPIEIYVVAKEVPKDAEPDTSFLNSFYLNDLNTLINIDRKHYGTALNSYLSLTVDQLPREDMIADRVHLCRSIDPALMPMGRWPAKIQHGLYTAQAGAVNTTLTDLKNSAGIRGINGPPGTGKTTLLLDIIAEVVVARAQKLMQISPDNLFGRYTKIEREDSFSGYYEVISDALADSGIVVASNNNAAVENITKALPSTDKIDATEFKDANYFADYAQRLIDGESWGTLSAPLANAQNRANFKWKFWLSDVENEMPGFQDLLWSVYKSPDHDQTYIYQQKFETVRDELEELINDFNAFKQTASYFHNQYPVFQHNRKLKNEYEDELRVLQDNVVKLSGEESRCNSQLKETDELIQLTRKLLDLIKEQKPAFFFFHKLLNTGQYKGWRTGYDQNMRVLQEHINKKMMLTKQLNSIRSEVSGNQTRISGLESKLITVYKAIEQYLELKKELSENYGISHSNIVDEEFYTAPLENIQLRTPCSSETINRLRSNIFLKSLELHQYYILSNAKKVRNNLNLFFEMTEGRAKVDQAIAETLWSTLFLCIPVISTTLASVSRLFASMRQESIGWLLLDEAGQATPQSAAGIIWRCKRCIVVGDPLQIEPVVTIPSALVYKLRQQEGVEQVWSPCGSSVQILADRVSKQGTYMLTGDADQKIWTGFPLRTHRRCDNPMFDIANRIAYSGQMVKATKDNLQDGYIGNSTWFHIVSNEPPINKHVLTEELALLDEKINALRATGFNGEIFVISPFKSVANVCVSEYRYKSGISCGTIHRFQGKEADVVSLVLGGNPHSQGARNWVARNPNMLNVALTRAKKRFYVIGNRNLWATCRYFDTMAAGLKANNA</sequence>
<evidence type="ECO:0000256" key="1">
    <source>
        <dbReference type="ARBA" id="ARBA00007913"/>
    </source>
</evidence>
<dbReference type="InterPro" id="IPR041679">
    <property type="entry name" value="DNA2/NAM7-like_C"/>
</dbReference>
<keyword evidence="3" id="KW-0378">Hydrolase</keyword>
<keyword evidence="4" id="KW-0347">Helicase</keyword>
<dbReference type="SUPFAM" id="SSF52540">
    <property type="entry name" value="P-loop containing nucleoside triphosphate hydrolases"/>
    <property type="match status" value="1"/>
</dbReference>
<keyword evidence="5" id="KW-0067">ATP-binding</keyword>
<dbReference type="InterPro" id="IPR041677">
    <property type="entry name" value="DNA2/NAM7_AAA_11"/>
</dbReference>
<comment type="similarity">
    <text evidence="1">Belongs to the DNA2/NAM7 helicase family.</text>
</comment>
<evidence type="ECO:0000313" key="9">
    <source>
        <dbReference type="EMBL" id="SEA95216.1"/>
    </source>
</evidence>
<dbReference type="OrthoDB" id="9757917at2"/>
<dbReference type="AlphaFoldDB" id="A0A1H4FD36"/>
<keyword evidence="10" id="KW-1185">Reference proteome</keyword>
<keyword evidence="2" id="KW-0547">Nucleotide-binding</keyword>
<evidence type="ECO:0000259" key="7">
    <source>
        <dbReference type="Pfam" id="PF13086"/>
    </source>
</evidence>
<evidence type="ECO:0000256" key="3">
    <source>
        <dbReference type="ARBA" id="ARBA00022801"/>
    </source>
</evidence>
<gene>
    <name evidence="9" type="ORF">SAMN05660909_04311</name>
</gene>
<protein>
    <submittedName>
        <fullName evidence="9">AAA domain-containing protein</fullName>
    </submittedName>
</protein>
<evidence type="ECO:0000313" key="10">
    <source>
        <dbReference type="Proteomes" id="UP000199656"/>
    </source>
</evidence>
<name>A0A1H4FD36_9BACT</name>
<dbReference type="Gene3D" id="3.40.50.300">
    <property type="entry name" value="P-loop containing nucleotide triphosphate hydrolases"/>
    <property type="match status" value="2"/>
</dbReference>
<dbReference type="InterPro" id="IPR027417">
    <property type="entry name" value="P-loop_NTPase"/>
</dbReference>
<feature type="coiled-coil region" evidence="6">
    <location>
        <begin position="461"/>
        <end position="519"/>
    </location>
</feature>
<dbReference type="GO" id="GO:0016787">
    <property type="term" value="F:hydrolase activity"/>
    <property type="evidence" value="ECO:0007669"/>
    <property type="project" value="UniProtKB-KW"/>
</dbReference>
<evidence type="ECO:0000256" key="2">
    <source>
        <dbReference type="ARBA" id="ARBA00022741"/>
    </source>
</evidence>
<dbReference type="PANTHER" id="PTHR43788:SF8">
    <property type="entry name" value="DNA-BINDING PROTEIN SMUBP-2"/>
    <property type="match status" value="1"/>
</dbReference>
<accession>A0A1H4FD36</accession>
<dbReference type="Proteomes" id="UP000199656">
    <property type="component" value="Unassembled WGS sequence"/>
</dbReference>
<dbReference type="InterPro" id="IPR050534">
    <property type="entry name" value="Coronavir_polyprotein_1ab"/>
</dbReference>
<feature type="domain" description="DNA2/NAM7 helicase-like C-terminal" evidence="8">
    <location>
        <begin position="895"/>
        <end position="999"/>
    </location>
</feature>
<dbReference type="GO" id="GO:0043139">
    <property type="term" value="F:5'-3' DNA helicase activity"/>
    <property type="evidence" value="ECO:0007669"/>
    <property type="project" value="TreeGrafter"/>
</dbReference>
<feature type="domain" description="DNA2/NAM7 helicase helicase" evidence="7">
    <location>
        <begin position="699"/>
        <end position="784"/>
    </location>
</feature>
<proteinExistence type="inferred from homology"/>
<evidence type="ECO:0000256" key="4">
    <source>
        <dbReference type="ARBA" id="ARBA00022806"/>
    </source>
</evidence>
<dbReference type="Pfam" id="PF13086">
    <property type="entry name" value="AAA_11"/>
    <property type="match status" value="1"/>
</dbReference>
<evidence type="ECO:0000259" key="8">
    <source>
        <dbReference type="Pfam" id="PF13087"/>
    </source>
</evidence>
<keyword evidence="6" id="KW-0175">Coiled coil</keyword>
<dbReference type="STRING" id="408074.SAMN05660909_04311"/>
<dbReference type="PANTHER" id="PTHR43788">
    <property type="entry name" value="DNA2/NAM7 HELICASE FAMILY MEMBER"/>
    <property type="match status" value="1"/>
</dbReference>
<dbReference type="EMBL" id="FNRL01000024">
    <property type="protein sequence ID" value="SEA95216.1"/>
    <property type="molecule type" value="Genomic_DNA"/>
</dbReference>
<organism evidence="9 10">
    <name type="scientific">Chitinophaga terrae</name>
    <name type="common">ex Kim and Jung 2007</name>
    <dbReference type="NCBI Taxonomy" id="408074"/>
    <lineage>
        <taxon>Bacteria</taxon>
        <taxon>Pseudomonadati</taxon>
        <taxon>Bacteroidota</taxon>
        <taxon>Chitinophagia</taxon>
        <taxon>Chitinophagales</taxon>
        <taxon>Chitinophagaceae</taxon>
        <taxon>Chitinophaga</taxon>
    </lineage>
</organism>
<dbReference type="GO" id="GO:0005524">
    <property type="term" value="F:ATP binding"/>
    <property type="evidence" value="ECO:0007669"/>
    <property type="project" value="UniProtKB-KW"/>
</dbReference>